<dbReference type="eggNOG" id="KOG1947">
    <property type="taxonomic scope" value="Eukaryota"/>
</dbReference>
<keyword evidence="3" id="KW-1185">Reference proteome</keyword>
<dbReference type="KEGG" id="atr:18431314"/>
<feature type="domain" description="F-box/LRR-repeat protein 15-like leucin rich repeat" evidence="1">
    <location>
        <begin position="402"/>
        <end position="477"/>
    </location>
</feature>
<evidence type="ECO:0000313" key="2">
    <source>
        <dbReference type="EMBL" id="ERN03177.1"/>
    </source>
</evidence>
<dbReference type="PANTHER" id="PTHR13318">
    <property type="entry name" value="PARTNER OF PAIRED, ISOFORM B-RELATED"/>
    <property type="match status" value="1"/>
</dbReference>
<dbReference type="InterPro" id="IPR006553">
    <property type="entry name" value="Leu-rich_rpt_Cys-con_subtyp"/>
</dbReference>
<dbReference type="STRING" id="13333.W1P029"/>
<dbReference type="AlphaFoldDB" id="W1P029"/>
<dbReference type="Gramene" id="ERN03177">
    <property type="protein sequence ID" value="ERN03177"/>
    <property type="gene ID" value="AMTR_s00003p00132120"/>
</dbReference>
<dbReference type="HOGENOM" id="CLU_016072_3_1_1"/>
<dbReference type="OrthoDB" id="423607at2759"/>
<proteinExistence type="predicted"/>
<dbReference type="InterPro" id="IPR057207">
    <property type="entry name" value="FBXL15_LRR"/>
</dbReference>
<dbReference type="Pfam" id="PF13516">
    <property type="entry name" value="LRR_6"/>
    <property type="match status" value="1"/>
</dbReference>
<dbReference type="Proteomes" id="UP000017836">
    <property type="component" value="Unassembled WGS sequence"/>
</dbReference>
<evidence type="ECO:0000259" key="1">
    <source>
        <dbReference type="Pfam" id="PF25372"/>
    </source>
</evidence>
<dbReference type="Gene3D" id="3.80.10.10">
    <property type="entry name" value="Ribonuclease Inhibitor"/>
    <property type="match status" value="6"/>
</dbReference>
<evidence type="ECO:0000313" key="3">
    <source>
        <dbReference type="Proteomes" id="UP000017836"/>
    </source>
</evidence>
<gene>
    <name evidence="2" type="ORF">AMTR_s00003p00132120</name>
</gene>
<dbReference type="GO" id="GO:0031146">
    <property type="term" value="P:SCF-dependent proteasomal ubiquitin-dependent protein catabolic process"/>
    <property type="evidence" value="ECO:0000318"/>
    <property type="project" value="GO_Central"/>
</dbReference>
<dbReference type="OMA" id="DLTCCRF"/>
<reference evidence="3" key="1">
    <citation type="journal article" date="2013" name="Science">
        <title>The Amborella genome and the evolution of flowering plants.</title>
        <authorList>
            <consortium name="Amborella Genome Project"/>
        </authorList>
    </citation>
    <scope>NUCLEOTIDE SEQUENCE [LARGE SCALE GENOMIC DNA]</scope>
</reference>
<feature type="domain" description="F-box/LRR-repeat protein 15-like leucin rich repeat" evidence="1">
    <location>
        <begin position="480"/>
        <end position="635"/>
    </location>
</feature>
<dbReference type="SMART" id="SM00367">
    <property type="entry name" value="LRR_CC"/>
    <property type="match status" value="15"/>
</dbReference>
<dbReference type="GO" id="GO:0019005">
    <property type="term" value="C:SCF ubiquitin ligase complex"/>
    <property type="evidence" value="ECO:0000318"/>
    <property type="project" value="GO_Central"/>
</dbReference>
<dbReference type="SUPFAM" id="SSF52047">
    <property type="entry name" value="RNI-like"/>
    <property type="match status" value="2"/>
</dbReference>
<dbReference type="FunFam" id="3.80.10.10:FF:000276">
    <property type="entry name" value="F-box/LRR-repeat protein 3"/>
    <property type="match status" value="1"/>
</dbReference>
<name>W1P029_AMBTC</name>
<organism evidence="2 3">
    <name type="scientific">Amborella trichopoda</name>
    <dbReference type="NCBI Taxonomy" id="13333"/>
    <lineage>
        <taxon>Eukaryota</taxon>
        <taxon>Viridiplantae</taxon>
        <taxon>Streptophyta</taxon>
        <taxon>Embryophyta</taxon>
        <taxon>Tracheophyta</taxon>
        <taxon>Spermatophyta</taxon>
        <taxon>Magnoliopsida</taxon>
        <taxon>Amborellales</taxon>
        <taxon>Amborellaceae</taxon>
        <taxon>Amborella</taxon>
    </lineage>
</organism>
<dbReference type="InterPro" id="IPR032675">
    <property type="entry name" value="LRR_dom_sf"/>
</dbReference>
<dbReference type="EMBL" id="KI394358">
    <property type="protein sequence ID" value="ERN03177.1"/>
    <property type="molecule type" value="Genomic_DNA"/>
</dbReference>
<dbReference type="PANTHER" id="PTHR13318:SF272">
    <property type="entry name" value="OS12G0552700 PROTEIN"/>
    <property type="match status" value="1"/>
</dbReference>
<protein>
    <recommendedName>
        <fullName evidence="1">F-box/LRR-repeat protein 15-like leucin rich repeat domain-containing protein</fullName>
    </recommendedName>
</protein>
<sequence>MAKSPRLSADPSLTLRSLSEDLLLRVLDKVSEPTDRKSWRLVCREFHKVETVSRKRKAVFRRDELADLARRHPWLEQLDLSACPRLVGHELSGLARGLRVLDLRRVSGLSLAGLEGLVEGCPLLEEVDVSYWLGFGDLEASVVARLKKLRRLRMVKCLGVTDIGVARIAVGCGERLEELGLKWCMEVTDLGIDLVAAKCRGLRSLDISYLKVTNDGLASVSALKKLEVLSMVRCFYVDDDGLASLGKGCDSLLRIDVSRCDNVTSSGLISIMRGHQNLQHLNAAHILPELTSPLLSKIKNLRSLSTFDIDGCEIYASILCSIGLSLKNLVELSLSKCPGVTDQGIIELLNGCNSLRSLDLTCCHQITDVAILAIGTSCRDLICLKLESCDLISDMGLQELGSGCPSLSELDLTDCFNINDSGLKYVSQCSHLRSLKLGLCLNLSNKGLVHIGTGCKELQELDLYRCIRIGDDGLAAIADGCTKLRTLNLSYCYQLTDEGMKHVGRLEELSTLEMRSLLKVTCIGMSSIAWGCKKLVELDVKRCYSIDDKGLLALAQHSKYLRQINISYCPVSDMGLFALIAKLRCLQDVKIIHALNVSVEGLEFALRSSESLKKVKALESLKYLLSRDLIKLMHSRGMRFRWINKHLD</sequence>
<dbReference type="InterPro" id="IPR001611">
    <property type="entry name" value="Leu-rich_rpt"/>
</dbReference>
<dbReference type="Pfam" id="PF25372">
    <property type="entry name" value="DUF7885"/>
    <property type="match status" value="2"/>
</dbReference>
<accession>W1P029</accession>